<accession>A0A0N4TUR7</accession>
<evidence type="ECO:0000313" key="1">
    <source>
        <dbReference type="EMBL" id="VDN93700.1"/>
    </source>
</evidence>
<dbReference type="Proteomes" id="UP000278627">
    <property type="component" value="Unassembled WGS sequence"/>
</dbReference>
<evidence type="ECO:0000313" key="3">
    <source>
        <dbReference type="WBParaSite" id="BPAG_0001255201-mRNA-1"/>
    </source>
</evidence>
<organism evidence="3">
    <name type="scientific">Brugia pahangi</name>
    <name type="common">Filarial nematode worm</name>
    <dbReference type="NCBI Taxonomy" id="6280"/>
    <lineage>
        <taxon>Eukaryota</taxon>
        <taxon>Metazoa</taxon>
        <taxon>Ecdysozoa</taxon>
        <taxon>Nematoda</taxon>
        <taxon>Chromadorea</taxon>
        <taxon>Rhabditida</taxon>
        <taxon>Spirurina</taxon>
        <taxon>Spiruromorpha</taxon>
        <taxon>Filarioidea</taxon>
        <taxon>Onchocercidae</taxon>
        <taxon>Brugia</taxon>
    </lineage>
</organism>
<evidence type="ECO:0000313" key="2">
    <source>
        <dbReference type="Proteomes" id="UP000278627"/>
    </source>
</evidence>
<reference evidence="1 2" key="2">
    <citation type="submission" date="2018-11" db="EMBL/GenBank/DDBJ databases">
        <authorList>
            <consortium name="Pathogen Informatics"/>
        </authorList>
    </citation>
    <scope>NUCLEOTIDE SEQUENCE [LARGE SCALE GENOMIC DNA]</scope>
</reference>
<gene>
    <name evidence="1" type="ORF">BPAG_LOCUS12514</name>
</gene>
<dbReference type="EMBL" id="UZAD01013299">
    <property type="protein sequence ID" value="VDN93700.1"/>
    <property type="molecule type" value="Genomic_DNA"/>
</dbReference>
<keyword evidence="2" id="KW-1185">Reference proteome</keyword>
<protein>
    <submittedName>
        <fullName evidence="1 3">Uncharacterized protein</fullName>
    </submittedName>
</protein>
<sequence length="261" mass="30153">MPPYATCININQFNPLNDQQSSFVNYFQQCSQPYSIQSNQPYNLFPLYPLPYPQPCLNQQQQIGNFPYNQQISQRVGGSVMVYRLVFRPPFTWTYNCFCDCEENTAYVPRIPGQHANFAEADVYVKRQLREAVMEAFHSIGVIPEGLIITTSFWPYPAFIVNDINIAKATYIKGKYFYTLAENTLALRCEAKEIATCVNKNNFKSFHEIATLTIDILNVLTQSQRQELAIAIQQSLENRYVIFTLPIQLLNDDRIKFILDP</sequence>
<dbReference type="WBParaSite" id="BPAG_0001255201-mRNA-1">
    <property type="protein sequence ID" value="BPAG_0001255201-mRNA-1"/>
    <property type="gene ID" value="BPAG_0001255201"/>
</dbReference>
<reference evidence="3" key="1">
    <citation type="submission" date="2017-02" db="UniProtKB">
        <authorList>
            <consortium name="WormBaseParasite"/>
        </authorList>
    </citation>
    <scope>IDENTIFICATION</scope>
</reference>
<dbReference type="AlphaFoldDB" id="A0A0N4TUR7"/>
<proteinExistence type="predicted"/>
<name>A0A0N4TUR7_BRUPA</name>